<evidence type="ECO:0000313" key="4">
    <source>
        <dbReference type="EMBL" id="QLF71203.1"/>
    </source>
</evidence>
<evidence type="ECO:0000256" key="2">
    <source>
        <dbReference type="SAM" id="MobiDB-lite"/>
    </source>
</evidence>
<feature type="domain" description="AAA+ ATPase" evidence="3">
    <location>
        <begin position="412"/>
        <end position="555"/>
    </location>
</feature>
<feature type="compositionally biased region" description="Basic and acidic residues" evidence="2">
    <location>
        <begin position="254"/>
        <end position="275"/>
    </location>
</feature>
<feature type="compositionally biased region" description="Basic and acidic residues" evidence="2">
    <location>
        <begin position="601"/>
        <end position="626"/>
    </location>
</feature>
<reference evidence="4 5" key="1">
    <citation type="submission" date="2020-06" db="EMBL/GenBank/DDBJ databases">
        <title>Genome sequence of Rhizobium sp strain ADMK78.</title>
        <authorList>
            <person name="Rahi P."/>
        </authorList>
    </citation>
    <scope>NUCLEOTIDE SEQUENCE [LARGE SCALE GENOMIC DNA]</scope>
    <source>
        <strain evidence="4 5">ADMK78</strain>
    </source>
</reference>
<dbReference type="PANTHER" id="PTHR23076">
    <property type="entry name" value="METALLOPROTEASE M41 FTSH"/>
    <property type="match status" value="1"/>
</dbReference>
<dbReference type="Pfam" id="PF00004">
    <property type="entry name" value="AAA"/>
    <property type="match status" value="1"/>
</dbReference>
<feature type="region of interest" description="Disordered" evidence="2">
    <location>
        <begin position="314"/>
        <end position="371"/>
    </location>
</feature>
<gene>
    <name evidence="4" type="ORF">FE840_000670</name>
</gene>
<organism evidence="4 5">
    <name type="scientific">Peteryoungia desertarenae</name>
    <dbReference type="NCBI Taxonomy" id="1813451"/>
    <lineage>
        <taxon>Bacteria</taxon>
        <taxon>Pseudomonadati</taxon>
        <taxon>Pseudomonadota</taxon>
        <taxon>Alphaproteobacteria</taxon>
        <taxon>Hyphomicrobiales</taxon>
        <taxon>Rhizobiaceae</taxon>
        <taxon>Peteryoungia</taxon>
    </lineage>
</organism>
<name>A0ABX6QRU9_9HYPH</name>
<proteinExistence type="inferred from homology"/>
<dbReference type="EMBL" id="CP058350">
    <property type="protein sequence ID" value="QLF71203.1"/>
    <property type="molecule type" value="Genomic_DNA"/>
</dbReference>
<evidence type="ECO:0000313" key="5">
    <source>
        <dbReference type="Proteomes" id="UP000308530"/>
    </source>
</evidence>
<feature type="region of interest" description="Disordered" evidence="2">
    <location>
        <begin position="239"/>
        <end position="279"/>
    </location>
</feature>
<dbReference type="InterPro" id="IPR003960">
    <property type="entry name" value="ATPase_AAA_CS"/>
</dbReference>
<comment type="similarity">
    <text evidence="1">Belongs to the AAA ATPase family.</text>
</comment>
<dbReference type="InterPro" id="IPR003959">
    <property type="entry name" value="ATPase_AAA_core"/>
</dbReference>
<dbReference type="SMART" id="SM00382">
    <property type="entry name" value="AAA"/>
    <property type="match status" value="1"/>
</dbReference>
<keyword evidence="1" id="KW-0547">Nucleotide-binding</keyword>
<evidence type="ECO:0000259" key="3">
    <source>
        <dbReference type="SMART" id="SM00382"/>
    </source>
</evidence>
<dbReference type="SUPFAM" id="SSF52540">
    <property type="entry name" value="P-loop containing nucleoside triphosphate hydrolases"/>
    <property type="match status" value="1"/>
</dbReference>
<sequence length="674" mass="72717">MMNKTGGIRVQQQALARLRAFLPPPKSSEVAIALMIARAVGSSVRDRDKLRRVLHRPAPLIVLKVPVPGFERHCGRVLEDGLIMPFRLKIKDLVRFGGIADDLGSRRDEKSRRDILVLAGKQIPSIGERSLSRMLSDAVQGQPATAVLVIDQTDGELPDIVLRSADLVLEGPHLDQTLMAELLQICCGIVPKHALAEMNKQRLTLVDLHLDDVVLVARPGKSLAEIISAFKAIVERAEAENADGESGKNAKSARSGDKSHGRDKEKAGDKNRDKAVPPVTDMVDVIMPEPQQQAETETAQPTVAGADINANARSDAETGTGIDPNTPKDAEQLASTDNEPSDQTPDQSQSQQAEKRVDEAPTSAASRAIAKRGVRPLRVETLHGYGEATNWATDLKSDLRLWRDGALDWSELSTRLLLSGPPGTGKTTFARALCNSLQVPLLATSVARWLEASYLGDVLQAMAGVFKLASERKPAILFIDEIDNIGSRMGGGSGRSGKHDDYWSSVVNRLLELLDGAAKTEGVIIVAATNLPGKIDPALLRSGRLERHIEIPKPDLKALTGILAHHLGTDLAKVIETAPVKMDDIPDWGGRPGEESAVDLESDHDQSGDLNVRPDLDPDKGLDSNKRYCAQVNDGAGSRSFDNSGRSQQRDGDDATENVETGALTTLNRKETTA</sequence>
<dbReference type="PROSITE" id="PS00674">
    <property type="entry name" value="AAA"/>
    <property type="match status" value="1"/>
</dbReference>
<keyword evidence="1" id="KW-0067">ATP-binding</keyword>
<evidence type="ECO:0000256" key="1">
    <source>
        <dbReference type="RuleBase" id="RU003651"/>
    </source>
</evidence>
<keyword evidence="5" id="KW-1185">Reference proteome</keyword>
<feature type="compositionally biased region" description="Low complexity" evidence="2">
    <location>
        <begin position="341"/>
        <end position="352"/>
    </location>
</feature>
<dbReference type="Gene3D" id="3.40.50.300">
    <property type="entry name" value="P-loop containing nucleotide triphosphate hydrolases"/>
    <property type="match status" value="1"/>
</dbReference>
<dbReference type="InterPro" id="IPR027417">
    <property type="entry name" value="P-loop_NTPase"/>
</dbReference>
<protein>
    <submittedName>
        <fullName evidence="4">AAA family ATPase</fullName>
    </submittedName>
</protein>
<accession>A0ABX6QRU9</accession>
<dbReference type="PANTHER" id="PTHR23076:SF97">
    <property type="entry name" value="ATP-DEPENDENT ZINC METALLOPROTEASE YME1L1"/>
    <property type="match status" value="1"/>
</dbReference>
<dbReference type="CDD" id="cd19481">
    <property type="entry name" value="RecA-like_protease"/>
    <property type="match status" value="1"/>
</dbReference>
<feature type="region of interest" description="Disordered" evidence="2">
    <location>
        <begin position="584"/>
        <end position="674"/>
    </location>
</feature>
<dbReference type="InterPro" id="IPR003593">
    <property type="entry name" value="AAA+_ATPase"/>
</dbReference>
<dbReference type="Proteomes" id="UP000308530">
    <property type="component" value="Chromosome"/>
</dbReference>